<evidence type="ECO:0000313" key="13">
    <source>
        <dbReference type="Proteomes" id="UP000220102"/>
    </source>
</evidence>
<keyword evidence="13" id="KW-1185">Reference proteome</keyword>
<protein>
    <recommendedName>
        <fullName evidence="9">Methylated-DNA--protein-cysteine methyltransferase</fullName>
        <ecNumber evidence="9">2.1.1.63</ecNumber>
    </recommendedName>
    <alternativeName>
        <fullName evidence="9">6-O-methylguanine-DNA methyltransferase</fullName>
        <shortName evidence="9">MGMT</shortName>
    </alternativeName>
    <alternativeName>
        <fullName evidence="9">O-6-methylguanine-DNA-alkyltransferase</fullName>
    </alternativeName>
</protein>
<comment type="function">
    <text evidence="9">Involved in the cellular defense against the biological effects of O6-methylguanine (O6-MeG) and O4-methylthymine (O4-MeT) in DNA. Repairs the methylated nucleobase in DNA by stoichiometrically transferring the methyl group to a cysteine residue in the enzyme. This is a suicide reaction: the enzyme is irreversibly inactivated.</text>
</comment>
<dbReference type="Gene3D" id="1.10.10.10">
    <property type="entry name" value="Winged helix-like DNA-binding domain superfamily/Winged helix DNA-binding domain"/>
    <property type="match status" value="1"/>
</dbReference>
<dbReference type="InterPro" id="IPR023546">
    <property type="entry name" value="MGMT"/>
</dbReference>
<dbReference type="RefSeq" id="WP_098078096.1">
    <property type="nucleotide sequence ID" value="NZ_PDEQ01000009.1"/>
</dbReference>
<evidence type="ECO:0000256" key="8">
    <source>
        <dbReference type="ARBA" id="ARBA00049348"/>
    </source>
</evidence>
<dbReference type="GO" id="GO:0032259">
    <property type="term" value="P:methylation"/>
    <property type="evidence" value="ECO:0007669"/>
    <property type="project" value="UniProtKB-KW"/>
</dbReference>
<dbReference type="InterPro" id="IPR036631">
    <property type="entry name" value="MGMT_N_sf"/>
</dbReference>
<feature type="domain" description="Methylated-DNA-[protein]-cysteine S-methyltransferase DNA binding" evidence="10">
    <location>
        <begin position="78"/>
        <end position="157"/>
    </location>
</feature>
<dbReference type="PANTHER" id="PTHR10815:SF5">
    <property type="entry name" value="METHYLATED-DNA--PROTEIN-CYSTEINE METHYLTRANSFERASE"/>
    <property type="match status" value="1"/>
</dbReference>
<dbReference type="InterPro" id="IPR008332">
    <property type="entry name" value="MethylG_MeTrfase_N"/>
</dbReference>
<gene>
    <name evidence="12" type="ORF">CRI94_15665</name>
</gene>
<keyword evidence="4 9" id="KW-0489">Methyltransferase</keyword>
<reference evidence="12 13" key="1">
    <citation type="submission" date="2017-10" db="EMBL/GenBank/DDBJ databases">
        <title>Draft genome of Longibacter Salinarum.</title>
        <authorList>
            <person name="Goh K.M."/>
            <person name="Shamsir M.S."/>
            <person name="Lim S.W."/>
        </authorList>
    </citation>
    <scope>NUCLEOTIDE SEQUENCE [LARGE SCALE GENOMIC DNA]</scope>
    <source>
        <strain evidence="12 13">KCTC 52045</strain>
    </source>
</reference>
<dbReference type="EMBL" id="PDEQ01000009">
    <property type="protein sequence ID" value="PEN11468.1"/>
    <property type="molecule type" value="Genomic_DNA"/>
</dbReference>
<dbReference type="InterPro" id="IPR001497">
    <property type="entry name" value="MethylDNA_cys_MeTrfase_AS"/>
</dbReference>
<dbReference type="AlphaFoldDB" id="A0A2A8CUC0"/>
<evidence type="ECO:0000256" key="1">
    <source>
        <dbReference type="ARBA" id="ARBA00001286"/>
    </source>
</evidence>
<organism evidence="12 13">
    <name type="scientific">Longibacter salinarum</name>
    <dbReference type="NCBI Taxonomy" id="1850348"/>
    <lineage>
        <taxon>Bacteria</taxon>
        <taxon>Pseudomonadati</taxon>
        <taxon>Rhodothermota</taxon>
        <taxon>Rhodothermia</taxon>
        <taxon>Rhodothermales</taxon>
        <taxon>Salisaetaceae</taxon>
        <taxon>Longibacter</taxon>
    </lineage>
</organism>
<dbReference type="InterPro" id="IPR036388">
    <property type="entry name" value="WH-like_DNA-bd_sf"/>
</dbReference>
<evidence type="ECO:0000256" key="4">
    <source>
        <dbReference type="ARBA" id="ARBA00022603"/>
    </source>
</evidence>
<dbReference type="PANTHER" id="PTHR10815">
    <property type="entry name" value="METHYLATED-DNA--PROTEIN-CYSTEINE METHYLTRANSFERASE"/>
    <property type="match status" value="1"/>
</dbReference>
<feature type="domain" description="Methylguanine DNA methyltransferase ribonuclease-like" evidence="11">
    <location>
        <begin position="4"/>
        <end position="74"/>
    </location>
</feature>
<evidence type="ECO:0000256" key="3">
    <source>
        <dbReference type="ARBA" id="ARBA00022490"/>
    </source>
</evidence>
<evidence type="ECO:0000313" key="12">
    <source>
        <dbReference type="EMBL" id="PEN11468.1"/>
    </source>
</evidence>
<dbReference type="FunFam" id="1.10.10.10:FF:000214">
    <property type="entry name" value="Methylated-DNA--protein-cysteine methyltransferase"/>
    <property type="match status" value="1"/>
</dbReference>
<dbReference type="GO" id="GO:0006307">
    <property type="term" value="P:DNA alkylation repair"/>
    <property type="evidence" value="ECO:0007669"/>
    <property type="project" value="UniProtKB-UniRule"/>
</dbReference>
<dbReference type="HAMAP" id="MF_00772">
    <property type="entry name" value="OGT"/>
    <property type="match status" value="1"/>
</dbReference>
<evidence type="ECO:0000256" key="9">
    <source>
        <dbReference type="HAMAP-Rule" id="MF_00772"/>
    </source>
</evidence>
<dbReference type="Proteomes" id="UP000220102">
    <property type="component" value="Unassembled WGS sequence"/>
</dbReference>
<dbReference type="SUPFAM" id="SSF46767">
    <property type="entry name" value="Methylated DNA-protein cysteine methyltransferase, C-terminal domain"/>
    <property type="match status" value="1"/>
</dbReference>
<dbReference type="Pfam" id="PF01035">
    <property type="entry name" value="DNA_binding_1"/>
    <property type="match status" value="1"/>
</dbReference>
<dbReference type="InterPro" id="IPR036217">
    <property type="entry name" value="MethylDNA_cys_MeTrfase_DNAb"/>
</dbReference>
<evidence type="ECO:0000256" key="5">
    <source>
        <dbReference type="ARBA" id="ARBA00022679"/>
    </source>
</evidence>
<accession>A0A2A8CUC0</accession>
<evidence type="ECO:0000259" key="11">
    <source>
        <dbReference type="Pfam" id="PF02870"/>
    </source>
</evidence>
<keyword evidence="3 9" id="KW-0963">Cytoplasm</keyword>
<evidence type="ECO:0000256" key="6">
    <source>
        <dbReference type="ARBA" id="ARBA00022763"/>
    </source>
</evidence>
<keyword evidence="6 9" id="KW-0227">DNA damage</keyword>
<keyword evidence="5 9" id="KW-0808">Transferase</keyword>
<keyword evidence="7 9" id="KW-0234">DNA repair</keyword>
<dbReference type="NCBIfam" id="TIGR00589">
    <property type="entry name" value="ogt"/>
    <property type="match status" value="1"/>
</dbReference>
<dbReference type="InterPro" id="IPR014048">
    <property type="entry name" value="MethylDNA_cys_MeTrfase_DNA-bd"/>
</dbReference>
<dbReference type="GO" id="GO:0005737">
    <property type="term" value="C:cytoplasm"/>
    <property type="evidence" value="ECO:0007669"/>
    <property type="project" value="UniProtKB-SubCell"/>
</dbReference>
<dbReference type="GO" id="GO:0003908">
    <property type="term" value="F:methylated-DNA-[protein]-cysteine S-methyltransferase activity"/>
    <property type="evidence" value="ECO:0007669"/>
    <property type="project" value="UniProtKB-UniRule"/>
</dbReference>
<proteinExistence type="inferred from homology"/>
<comment type="catalytic activity">
    <reaction evidence="1 9">
        <text>a 4-O-methyl-thymidine in DNA + L-cysteinyl-[protein] = a thymidine in DNA + S-methyl-L-cysteinyl-[protein]</text>
        <dbReference type="Rhea" id="RHEA:53428"/>
        <dbReference type="Rhea" id="RHEA-COMP:10131"/>
        <dbReference type="Rhea" id="RHEA-COMP:10132"/>
        <dbReference type="Rhea" id="RHEA-COMP:13555"/>
        <dbReference type="Rhea" id="RHEA-COMP:13556"/>
        <dbReference type="ChEBI" id="CHEBI:29950"/>
        <dbReference type="ChEBI" id="CHEBI:82612"/>
        <dbReference type="ChEBI" id="CHEBI:137386"/>
        <dbReference type="ChEBI" id="CHEBI:137387"/>
        <dbReference type="EC" id="2.1.1.63"/>
    </reaction>
</comment>
<dbReference type="PROSITE" id="PS00374">
    <property type="entry name" value="MGMT"/>
    <property type="match status" value="1"/>
</dbReference>
<dbReference type="Gene3D" id="3.30.160.70">
    <property type="entry name" value="Methylated DNA-protein cysteine methyltransferase domain"/>
    <property type="match status" value="1"/>
</dbReference>
<comment type="subcellular location">
    <subcellularLocation>
        <location evidence="9">Cytoplasm</location>
    </subcellularLocation>
</comment>
<dbReference type="EC" id="2.1.1.63" evidence="9"/>
<feature type="active site" description="Nucleophile; methyl group acceptor" evidence="9">
    <location>
        <position position="129"/>
    </location>
</feature>
<evidence type="ECO:0000256" key="7">
    <source>
        <dbReference type="ARBA" id="ARBA00023204"/>
    </source>
</evidence>
<dbReference type="OrthoDB" id="9802228at2"/>
<sequence>MATIRYTIIDSPLGPLLVTSDGEAITGLRMASDDDSFDIPTGWRQTNAPFAEVREQLDAYWAGTLRTFDVPLAPGGTPFQQKVWTALGSIPYGTTCTYGAIAQRIGQPRAAQAVGAANGQNPIAIVIPCHRVVGHDGSLTGYAGGLDRKRTLLRHESQNSGLFASEAQTPMSDH</sequence>
<comment type="similarity">
    <text evidence="2 9">Belongs to the MGMT family.</text>
</comment>
<comment type="miscellaneous">
    <text evidence="9">This enzyme catalyzes only one turnover and therefore is not strictly catalytic. According to one definition, an enzyme is a biocatalyst that acts repeatedly and over many reaction cycles.</text>
</comment>
<dbReference type="SUPFAM" id="SSF53155">
    <property type="entry name" value="Methylated DNA-protein cysteine methyltransferase domain"/>
    <property type="match status" value="1"/>
</dbReference>
<dbReference type="Pfam" id="PF02870">
    <property type="entry name" value="Methyltransf_1N"/>
    <property type="match status" value="1"/>
</dbReference>
<name>A0A2A8CUC0_9BACT</name>
<comment type="caution">
    <text evidence="12">The sequence shown here is derived from an EMBL/GenBank/DDBJ whole genome shotgun (WGS) entry which is preliminary data.</text>
</comment>
<comment type="catalytic activity">
    <reaction evidence="8 9">
        <text>a 6-O-methyl-2'-deoxyguanosine in DNA + L-cysteinyl-[protein] = S-methyl-L-cysteinyl-[protein] + a 2'-deoxyguanosine in DNA</text>
        <dbReference type="Rhea" id="RHEA:24000"/>
        <dbReference type="Rhea" id="RHEA-COMP:10131"/>
        <dbReference type="Rhea" id="RHEA-COMP:10132"/>
        <dbReference type="Rhea" id="RHEA-COMP:11367"/>
        <dbReference type="Rhea" id="RHEA-COMP:11368"/>
        <dbReference type="ChEBI" id="CHEBI:29950"/>
        <dbReference type="ChEBI" id="CHEBI:82612"/>
        <dbReference type="ChEBI" id="CHEBI:85445"/>
        <dbReference type="ChEBI" id="CHEBI:85448"/>
        <dbReference type="EC" id="2.1.1.63"/>
    </reaction>
</comment>
<evidence type="ECO:0000256" key="2">
    <source>
        <dbReference type="ARBA" id="ARBA00008711"/>
    </source>
</evidence>
<evidence type="ECO:0000259" key="10">
    <source>
        <dbReference type="Pfam" id="PF01035"/>
    </source>
</evidence>
<dbReference type="CDD" id="cd06445">
    <property type="entry name" value="ATase"/>
    <property type="match status" value="1"/>
</dbReference>